<sequence length="55" mass="6393">MARIRTVPGRWHTIQSQITGRFKQSDGRQKFFLKYSVQLIEPGIRNFVVSSRISA</sequence>
<evidence type="ECO:0000313" key="2">
    <source>
        <dbReference type="Proteomes" id="UP000198908"/>
    </source>
</evidence>
<reference evidence="2" key="1">
    <citation type="submission" date="2016-09" db="EMBL/GenBank/DDBJ databases">
        <authorList>
            <person name="Varghese N."/>
            <person name="Submissions S."/>
        </authorList>
    </citation>
    <scope>NUCLEOTIDE SEQUENCE [LARGE SCALE GENOMIC DNA]</scope>
    <source>
        <strain evidence="2">TNe-862</strain>
    </source>
</reference>
<keyword evidence="2" id="KW-1185">Reference proteome</keyword>
<dbReference type="AlphaFoldDB" id="A0A1G6XX92"/>
<dbReference type="EMBL" id="FMYQ01000026">
    <property type="protein sequence ID" value="SDD82642.1"/>
    <property type="molecule type" value="Genomic_DNA"/>
</dbReference>
<proteinExistence type="predicted"/>
<organism evidence="1 2">
    <name type="scientific">Paraburkholderia lycopersici</name>
    <dbReference type="NCBI Taxonomy" id="416944"/>
    <lineage>
        <taxon>Bacteria</taxon>
        <taxon>Pseudomonadati</taxon>
        <taxon>Pseudomonadota</taxon>
        <taxon>Betaproteobacteria</taxon>
        <taxon>Burkholderiales</taxon>
        <taxon>Burkholderiaceae</taxon>
        <taxon>Paraburkholderia</taxon>
    </lineage>
</organism>
<evidence type="ECO:0000313" key="1">
    <source>
        <dbReference type="EMBL" id="SDD82642.1"/>
    </source>
</evidence>
<name>A0A1G6XX92_9BURK</name>
<accession>A0A1G6XX92</accession>
<dbReference type="Proteomes" id="UP000198908">
    <property type="component" value="Unassembled WGS sequence"/>
</dbReference>
<gene>
    <name evidence="1" type="ORF">SAMN05421548_12658</name>
</gene>
<protein>
    <submittedName>
        <fullName evidence="1">Uncharacterized protein</fullName>
    </submittedName>
</protein>